<dbReference type="OrthoDB" id="263283at2759"/>
<dbReference type="PANTHER" id="PTHR12461:SF105">
    <property type="entry name" value="HYPOXIA-INDUCIBLE FACTOR 1-ALPHA INHIBITOR"/>
    <property type="match status" value="1"/>
</dbReference>
<dbReference type="InterPro" id="IPR041667">
    <property type="entry name" value="Cupin_8"/>
</dbReference>
<feature type="domain" description="JmjC" evidence="1">
    <location>
        <begin position="170"/>
        <end position="320"/>
    </location>
</feature>
<reference evidence="3" key="1">
    <citation type="journal article" date="2017" name="bioRxiv">
        <title>Conservation of a gene cluster reveals novel cercosporin biosynthetic mechanisms and extends production to the genus Colletotrichum.</title>
        <authorList>
            <person name="de Jonge R."/>
            <person name="Ebert M.K."/>
            <person name="Huitt-Roehl C.R."/>
            <person name="Pal P."/>
            <person name="Suttle J.C."/>
            <person name="Spanner R.E."/>
            <person name="Neubauer J.D."/>
            <person name="Jurick W.M.II."/>
            <person name="Stott K.A."/>
            <person name="Secor G.A."/>
            <person name="Thomma B.P.H.J."/>
            <person name="Van de Peer Y."/>
            <person name="Townsend C.A."/>
            <person name="Bolton M.D."/>
        </authorList>
    </citation>
    <scope>NUCLEOTIDE SEQUENCE [LARGE SCALE GENOMIC DNA]</scope>
    <source>
        <strain evidence="3">CBS538.71</strain>
    </source>
</reference>
<dbReference type="PROSITE" id="PS51184">
    <property type="entry name" value="JMJC"/>
    <property type="match status" value="1"/>
</dbReference>
<name>A0A2S6CHL2_9PEZI</name>
<comment type="caution">
    <text evidence="2">The sequence shown here is derived from an EMBL/GenBank/DDBJ whole genome shotgun (WGS) entry which is preliminary data.</text>
</comment>
<gene>
    <name evidence="2" type="ORF">CBER1_05338</name>
</gene>
<dbReference type="InterPro" id="IPR003347">
    <property type="entry name" value="JmjC_dom"/>
</dbReference>
<dbReference type="AlphaFoldDB" id="A0A2S6CHL2"/>
<dbReference type="PANTHER" id="PTHR12461">
    <property type="entry name" value="HYPOXIA-INDUCIBLE FACTOR 1 ALPHA INHIBITOR-RELATED"/>
    <property type="match status" value="1"/>
</dbReference>
<keyword evidence="3" id="KW-1185">Reference proteome</keyword>
<dbReference type="Proteomes" id="UP000237631">
    <property type="component" value="Unassembled WGS sequence"/>
</dbReference>
<accession>A0A2S6CHL2</accession>
<dbReference type="Pfam" id="PF13621">
    <property type="entry name" value="Cupin_8"/>
    <property type="match status" value="1"/>
</dbReference>
<evidence type="ECO:0000259" key="1">
    <source>
        <dbReference type="PROSITE" id="PS51184"/>
    </source>
</evidence>
<dbReference type="SUPFAM" id="SSF51197">
    <property type="entry name" value="Clavaminate synthase-like"/>
    <property type="match status" value="1"/>
</dbReference>
<organism evidence="2 3">
    <name type="scientific">Cercospora berteroae</name>
    <dbReference type="NCBI Taxonomy" id="357750"/>
    <lineage>
        <taxon>Eukaryota</taxon>
        <taxon>Fungi</taxon>
        <taxon>Dikarya</taxon>
        <taxon>Ascomycota</taxon>
        <taxon>Pezizomycotina</taxon>
        <taxon>Dothideomycetes</taxon>
        <taxon>Dothideomycetidae</taxon>
        <taxon>Mycosphaerellales</taxon>
        <taxon>Mycosphaerellaceae</taxon>
        <taxon>Cercospora</taxon>
    </lineage>
</organism>
<evidence type="ECO:0000313" key="3">
    <source>
        <dbReference type="Proteomes" id="UP000237631"/>
    </source>
</evidence>
<protein>
    <recommendedName>
        <fullName evidence="1">JmjC domain-containing protein</fullName>
    </recommendedName>
</protein>
<evidence type="ECO:0000313" key="2">
    <source>
        <dbReference type="EMBL" id="PPJ59236.1"/>
    </source>
</evidence>
<proteinExistence type="predicted"/>
<sequence>MLCRGIARVSRAPCRRYSTLRQPRPIPVLSDATLETFRREAFEPGKPALFPRKHFETIPAVQRWFENAKHGRVALDVAYLSKFGATIVPLEITNNGQFVRVEHSLSFFLECVKASTSRYRKKHNRYFSAYVPHARAVVKRETASNNFFTSTSTVTTPTARVYLAQASLADFPKALRDDVPTPEVVLQAGKGDVYGSSLWIGQAPTYTPLHRDPNPNVFVQLAGKKKVRCFAPHVGRAIFAKVQEQIGGSAVATMRGEEMMQGEEKQALENEVWQSQGNHMEHCFEAEVDSGDGLYIPKGYWHSVKGEGNGIVGSVNWWFR</sequence>
<dbReference type="STRING" id="357750.A0A2S6CHL2"/>
<dbReference type="EMBL" id="PNEN01000413">
    <property type="protein sequence ID" value="PPJ59236.1"/>
    <property type="molecule type" value="Genomic_DNA"/>
</dbReference>
<dbReference type="Gene3D" id="2.60.120.650">
    <property type="entry name" value="Cupin"/>
    <property type="match status" value="1"/>
</dbReference>